<feature type="region of interest" description="Disordered" evidence="1">
    <location>
        <begin position="186"/>
        <end position="207"/>
    </location>
</feature>
<dbReference type="EMBL" id="JAUESC010000380">
    <property type="protein sequence ID" value="KAK0592703.1"/>
    <property type="molecule type" value="Genomic_DNA"/>
</dbReference>
<sequence length="284" mass="31160">MSRFIRCDLIRISREHNSQADALAKLASTSDMKLPRTITVFRLPSSNLSEDHQIGVLIPDPVGFPWFFRESRSTSDFTLIVSFSNSQNFPQRIQLYFSLSTLLLPPPPPPPPLLDVLQLLLRRPTPTQFPSLISLWIGLGTAAKLSELPGKSLSDSLNSDLCVMMITINIACSYDSVAGVTQHASSNQGNVGNAPGMNRQPTVEGDVRAKKKTQFHARGKGVGGVPKGRAVEVLLHQVGQVPGLMWMVKLRNIVSDSLSSVEVMVQVDYCFVYILSSVLIPFTS</sequence>
<name>A0AA39SKR4_ACESA</name>
<dbReference type="Proteomes" id="UP001168877">
    <property type="component" value="Unassembled WGS sequence"/>
</dbReference>
<comment type="caution">
    <text evidence="2">The sequence shown here is derived from an EMBL/GenBank/DDBJ whole genome shotgun (WGS) entry which is preliminary data.</text>
</comment>
<protein>
    <submittedName>
        <fullName evidence="2">Uncharacterized protein</fullName>
    </submittedName>
</protein>
<reference evidence="2" key="1">
    <citation type="journal article" date="2022" name="Plant J.">
        <title>Strategies of tolerance reflected in two North American maple genomes.</title>
        <authorList>
            <person name="McEvoy S.L."/>
            <person name="Sezen U.U."/>
            <person name="Trouern-Trend A."/>
            <person name="McMahon S.M."/>
            <person name="Schaberg P.G."/>
            <person name="Yang J."/>
            <person name="Wegrzyn J.L."/>
            <person name="Swenson N.G."/>
        </authorList>
    </citation>
    <scope>NUCLEOTIDE SEQUENCE</scope>
    <source>
        <strain evidence="2">NS2018</strain>
    </source>
</reference>
<dbReference type="AlphaFoldDB" id="A0AA39SKR4"/>
<organism evidence="2 3">
    <name type="scientific">Acer saccharum</name>
    <name type="common">Sugar maple</name>
    <dbReference type="NCBI Taxonomy" id="4024"/>
    <lineage>
        <taxon>Eukaryota</taxon>
        <taxon>Viridiplantae</taxon>
        <taxon>Streptophyta</taxon>
        <taxon>Embryophyta</taxon>
        <taxon>Tracheophyta</taxon>
        <taxon>Spermatophyta</taxon>
        <taxon>Magnoliopsida</taxon>
        <taxon>eudicotyledons</taxon>
        <taxon>Gunneridae</taxon>
        <taxon>Pentapetalae</taxon>
        <taxon>rosids</taxon>
        <taxon>malvids</taxon>
        <taxon>Sapindales</taxon>
        <taxon>Sapindaceae</taxon>
        <taxon>Hippocastanoideae</taxon>
        <taxon>Acereae</taxon>
        <taxon>Acer</taxon>
    </lineage>
</organism>
<evidence type="ECO:0000313" key="3">
    <source>
        <dbReference type="Proteomes" id="UP001168877"/>
    </source>
</evidence>
<evidence type="ECO:0000256" key="1">
    <source>
        <dbReference type="SAM" id="MobiDB-lite"/>
    </source>
</evidence>
<gene>
    <name evidence="2" type="ORF">LWI29_023957</name>
</gene>
<keyword evidence="3" id="KW-1185">Reference proteome</keyword>
<evidence type="ECO:0000313" key="2">
    <source>
        <dbReference type="EMBL" id="KAK0592703.1"/>
    </source>
</evidence>
<accession>A0AA39SKR4</accession>
<proteinExistence type="predicted"/>
<reference evidence="2" key="2">
    <citation type="submission" date="2023-06" db="EMBL/GenBank/DDBJ databases">
        <authorList>
            <person name="Swenson N.G."/>
            <person name="Wegrzyn J.L."/>
            <person name="Mcevoy S.L."/>
        </authorList>
    </citation>
    <scope>NUCLEOTIDE SEQUENCE</scope>
    <source>
        <strain evidence="2">NS2018</strain>
        <tissue evidence="2">Leaf</tissue>
    </source>
</reference>